<dbReference type="SUPFAM" id="SSF54637">
    <property type="entry name" value="Thioesterase/thiol ester dehydrase-isomerase"/>
    <property type="match status" value="1"/>
</dbReference>
<proteinExistence type="predicted"/>
<dbReference type="PANTHER" id="PTHR42856:SF1">
    <property type="entry name" value="ACYL-COENZYME A THIOESTERASE PAAI"/>
    <property type="match status" value="1"/>
</dbReference>
<dbReference type="InterPro" id="IPR052723">
    <property type="entry name" value="Acyl-CoA_thioesterase_PaaI"/>
</dbReference>
<dbReference type="InterPro" id="IPR003736">
    <property type="entry name" value="PAAI_dom"/>
</dbReference>
<dbReference type="InterPro" id="IPR029069">
    <property type="entry name" value="HotDog_dom_sf"/>
</dbReference>
<evidence type="ECO:0000313" key="5">
    <source>
        <dbReference type="Proteomes" id="UP000546162"/>
    </source>
</evidence>
<keyword evidence="1 4" id="KW-0378">Hydrolase</keyword>
<evidence type="ECO:0000313" key="4">
    <source>
        <dbReference type="EMBL" id="MBB4741818.1"/>
    </source>
</evidence>
<feature type="region of interest" description="Disordered" evidence="2">
    <location>
        <begin position="137"/>
        <end position="159"/>
    </location>
</feature>
<dbReference type="EMBL" id="JACHNB010000001">
    <property type="protein sequence ID" value="MBB4741818.1"/>
    <property type="molecule type" value="Genomic_DNA"/>
</dbReference>
<dbReference type="NCBIfam" id="TIGR02286">
    <property type="entry name" value="PaaD"/>
    <property type="match status" value="1"/>
</dbReference>
<evidence type="ECO:0000256" key="2">
    <source>
        <dbReference type="SAM" id="MobiDB-lite"/>
    </source>
</evidence>
<protein>
    <submittedName>
        <fullName evidence="4">Acyl-CoA thioesterase</fullName>
        <ecNumber evidence="4">3.1.2.-</ecNumber>
    </submittedName>
</protein>
<reference evidence="4 5" key="1">
    <citation type="submission" date="2020-08" db="EMBL/GenBank/DDBJ databases">
        <title>Sequencing the genomes of 1000 actinobacteria strains.</title>
        <authorList>
            <person name="Klenk H.-P."/>
        </authorList>
    </citation>
    <scope>NUCLEOTIDE SEQUENCE [LARGE SCALE GENOMIC DNA]</scope>
    <source>
        <strain evidence="4 5">DSM 45809</strain>
    </source>
</reference>
<dbReference type="Pfam" id="PF03061">
    <property type="entry name" value="4HBT"/>
    <property type="match status" value="1"/>
</dbReference>
<dbReference type="AlphaFoldDB" id="A0A7W7H0S8"/>
<keyword evidence="5" id="KW-1185">Reference proteome</keyword>
<dbReference type="CDD" id="cd03443">
    <property type="entry name" value="PaaI_thioesterase"/>
    <property type="match status" value="1"/>
</dbReference>
<dbReference type="EC" id="3.1.2.-" evidence="4"/>
<comment type="caution">
    <text evidence="4">The sequence shown here is derived from an EMBL/GenBank/DDBJ whole genome shotgun (WGS) entry which is preliminary data.</text>
</comment>
<dbReference type="InterPro" id="IPR011973">
    <property type="entry name" value="PaaD"/>
</dbReference>
<dbReference type="PANTHER" id="PTHR42856">
    <property type="entry name" value="ACYL-COENZYME A THIOESTERASE PAAI"/>
    <property type="match status" value="1"/>
</dbReference>
<sequence length="159" mass="16628">MGVPVDQHEIAQRSAEVMLARDAAGKSLGITLQAVGPGTAEMAMVVRPDMTNGWDLCQGGLIAALADSAFAVACNSYGEVTVAAGFDISLLESARAGDRLLARAVERARRGRSGVYDVTVSRLGADGSPDEVIAEFRGRSRAQGRGIPGLSDAADRRKR</sequence>
<dbReference type="Gene3D" id="3.10.129.10">
    <property type="entry name" value="Hotdog Thioesterase"/>
    <property type="match status" value="1"/>
</dbReference>
<evidence type="ECO:0000256" key="1">
    <source>
        <dbReference type="ARBA" id="ARBA00022801"/>
    </source>
</evidence>
<dbReference type="Proteomes" id="UP000546162">
    <property type="component" value="Unassembled WGS sequence"/>
</dbReference>
<dbReference type="InterPro" id="IPR006683">
    <property type="entry name" value="Thioestr_dom"/>
</dbReference>
<name>A0A7W7H0S8_9ACTN</name>
<accession>A0A7W7H0S8</accession>
<dbReference type="GO" id="GO:0016289">
    <property type="term" value="F:acyl-CoA hydrolase activity"/>
    <property type="evidence" value="ECO:0007669"/>
    <property type="project" value="UniProtKB-ARBA"/>
</dbReference>
<evidence type="ECO:0000259" key="3">
    <source>
        <dbReference type="Pfam" id="PF03061"/>
    </source>
</evidence>
<feature type="domain" description="Thioesterase" evidence="3">
    <location>
        <begin position="59"/>
        <end position="122"/>
    </location>
</feature>
<dbReference type="NCBIfam" id="TIGR00369">
    <property type="entry name" value="unchar_dom_1"/>
    <property type="match status" value="1"/>
</dbReference>
<gene>
    <name evidence="4" type="ORF">BJY16_005277</name>
</gene>
<organism evidence="4 5">
    <name type="scientific">Actinoplanes octamycinicus</name>
    <dbReference type="NCBI Taxonomy" id="135948"/>
    <lineage>
        <taxon>Bacteria</taxon>
        <taxon>Bacillati</taxon>
        <taxon>Actinomycetota</taxon>
        <taxon>Actinomycetes</taxon>
        <taxon>Micromonosporales</taxon>
        <taxon>Micromonosporaceae</taxon>
        <taxon>Actinoplanes</taxon>
    </lineage>
</organism>
<dbReference type="RefSeq" id="WP_185042259.1">
    <property type="nucleotide sequence ID" value="NZ_BAABFG010000005.1"/>
</dbReference>